<feature type="compositionally biased region" description="Low complexity" evidence="11">
    <location>
        <begin position="72"/>
        <end position="93"/>
    </location>
</feature>
<dbReference type="PROSITE" id="PS51935">
    <property type="entry name" value="NLPC_P60"/>
    <property type="match status" value="1"/>
</dbReference>
<dbReference type="GO" id="GO:0006508">
    <property type="term" value="P:proteolysis"/>
    <property type="evidence" value="ECO:0007669"/>
    <property type="project" value="UniProtKB-KW"/>
</dbReference>
<keyword evidence="5" id="KW-0645">Protease</keyword>
<dbReference type="SMR" id="A0A6M3Z8W6"/>
<evidence type="ECO:0000256" key="5">
    <source>
        <dbReference type="ARBA" id="ARBA00022670"/>
    </source>
</evidence>
<dbReference type="SUPFAM" id="SSF54106">
    <property type="entry name" value="LysM domain"/>
    <property type="match status" value="5"/>
</dbReference>
<feature type="region of interest" description="Disordered" evidence="11">
    <location>
        <begin position="286"/>
        <end position="306"/>
    </location>
</feature>
<dbReference type="Gene3D" id="3.10.350.10">
    <property type="entry name" value="LysM domain"/>
    <property type="match status" value="5"/>
</dbReference>
<dbReference type="PANTHER" id="PTHR33734">
    <property type="entry name" value="LYSM DOMAIN-CONTAINING GPI-ANCHORED PROTEIN 2"/>
    <property type="match status" value="1"/>
</dbReference>
<evidence type="ECO:0000256" key="11">
    <source>
        <dbReference type="SAM" id="MobiDB-lite"/>
    </source>
</evidence>
<evidence type="ECO:0000313" key="15">
    <source>
        <dbReference type="EMBL" id="QJP87459.1"/>
    </source>
</evidence>
<dbReference type="InterPro" id="IPR036779">
    <property type="entry name" value="LysM_dom_sf"/>
</dbReference>
<organism evidence="15">
    <name type="scientific">Bacillus subtilis (strain 168)</name>
    <dbReference type="NCBI Taxonomy" id="224308"/>
    <lineage>
        <taxon>Bacteria</taxon>
        <taxon>Bacillati</taxon>
        <taxon>Bacillota</taxon>
        <taxon>Bacilli</taxon>
        <taxon>Bacillales</taxon>
        <taxon>Bacillaceae</taxon>
        <taxon>Bacillus</taxon>
    </lineage>
</organism>
<evidence type="ECO:0000256" key="8">
    <source>
        <dbReference type="ARBA" id="ARBA00022801"/>
    </source>
</evidence>
<feature type="domain" description="NlpC/P60" evidence="14">
    <location>
        <begin position="370"/>
        <end position="488"/>
    </location>
</feature>
<proteinExistence type="inferred from homology"/>
<feature type="domain" description="LysM" evidence="13">
    <location>
        <begin position="27"/>
        <end position="70"/>
    </location>
</feature>
<dbReference type="InterPro" id="IPR038765">
    <property type="entry name" value="Papain-like_cys_pep_sf"/>
</dbReference>
<keyword evidence="7" id="KW-0677">Repeat</keyword>
<gene>
    <name evidence="15" type="primary">lytF</name>
    <name evidence="15" type="ORF">HIR78_05250</name>
</gene>
<keyword evidence="9" id="KW-0788">Thiol protease</keyword>
<dbReference type="FunFam" id="3.90.1720.10:FF:000009">
    <property type="entry name" value="Peptidoglycan endopeptidase LytF"/>
    <property type="match status" value="1"/>
</dbReference>
<dbReference type="EMBL" id="CP052842">
    <property type="protein sequence ID" value="QJP87459.1"/>
    <property type="molecule type" value="Genomic_DNA"/>
</dbReference>
<keyword evidence="10" id="KW-0961">Cell wall biogenesis/degradation</keyword>
<feature type="domain" description="LysM" evidence="13">
    <location>
        <begin position="92"/>
        <end position="135"/>
    </location>
</feature>
<evidence type="ECO:0000259" key="14">
    <source>
        <dbReference type="PROSITE" id="PS51935"/>
    </source>
</evidence>
<dbReference type="PANTHER" id="PTHR33734:SF22">
    <property type="entry name" value="MEMBRANE-BOUND LYTIC MUREIN TRANSGLYCOSYLASE D"/>
    <property type="match status" value="1"/>
</dbReference>
<evidence type="ECO:0000256" key="10">
    <source>
        <dbReference type="ARBA" id="ARBA00023316"/>
    </source>
</evidence>
<protein>
    <submittedName>
        <fullName evidence="15">Peptidoglycan endopeptidase LytF</fullName>
    </submittedName>
</protein>
<keyword evidence="3" id="KW-0134">Cell wall</keyword>
<accession>A0A6M3Z8W6</accession>
<evidence type="ECO:0000256" key="2">
    <source>
        <dbReference type="ARBA" id="ARBA00007074"/>
    </source>
</evidence>
<dbReference type="Pfam" id="PF00877">
    <property type="entry name" value="NLPC_P60"/>
    <property type="match status" value="1"/>
</dbReference>
<evidence type="ECO:0000256" key="6">
    <source>
        <dbReference type="ARBA" id="ARBA00022729"/>
    </source>
</evidence>
<dbReference type="PROSITE" id="PS51782">
    <property type="entry name" value="LYSM"/>
    <property type="match status" value="5"/>
</dbReference>
<name>A0A6M3Z8W6_BACSU</name>
<dbReference type="GO" id="GO:0008234">
    <property type="term" value="F:cysteine-type peptidase activity"/>
    <property type="evidence" value="ECO:0007669"/>
    <property type="project" value="UniProtKB-KW"/>
</dbReference>
<evidence type="ECO:0000256" key="3">
    <source>
        <dbReference type="ARBA" id="ARBA00022512"/>
    </source>
</evidence>
<dbReference type="RefSeq" id="WP_003244874.1">
    <property type="nucleotide sequence ID" value="NC_000964.3"/>
</dbReference>
<evidence type="ECO:0000256" key="1">
    <source>
        <dbReference type="ARBA" id="ARBA00004191"/>
    </source>
</evidence>
<feature type="domain" description="LysM" evidence="13">
    <location>
        <begin position="307"/>
        <end position="350"/>
    </location>
</feature>
<dbReference type="InterPro" id="IPR018392">
    <property type="entry name" value="LysM"/>
</dbReference>
<keyword evidence="4" id="KW-0964">Secreted</keyword>
<comment type="similarity">
    <text evidence="2">Belongs to the peptidase C40 family.</text>
</comment>
<feature type="region of interest" description="Disordered" evidence="11">
    <location>
        <begin position="70"/>
        <end position="93"/>
    </location>
</feature>
<dbReference type="RefSeq" id="NP_388818.2">
    <property type="nucleotide sequence ID" value="NC_000964.3"/>
</dbReference>
<evidence type="ECO:0000259" key="13">
    <source>
        <dbReference type="PROSITE" id="PS51782"/>
    </source>
</evidence>
<evidence type="ECO:0000256" key="4">
    <source>
        <dbReference type="ARBA" id="ARBA00022525"/>
    </source>
</evidence>
<feature type="domain" description="LysM" evidence="13">
    <location>
        <begin position="174"/>
        <end position="217"/>
    </location>
</feature>
<dbReference type="Gene3D" id="3.90.1720.10">
    <property type="entry name" value="endopeptidase domain like (from Nostoc punctiforme)"/>
    <property type="match status" value="1"/>
</dbReference>
<dbReference type="GO" id="GO:0071555">
    <property type="term" value="P:cell wall organization"/>
    <property type="evidence" value="ECO:0007669"/>
    <property type="project" value="UniProtKB-KW"/>
</dbReference>
<dbReference type="GeneID" id="939271"/>
<dbReference type="SUPFAM" id="SSF54001">
    <property type="entry name" value="Cysteine proteinases"/>
    <property type="match status" value="1"/>
</dbReference>
<keyword evidence="6 12" id="KW-0732">Signal</keyword>
<evidence type="ECO:0000256" key="9">
    <source>
        <dbReference type="ARBA" id="ARBA00022807"/>
    </source>
</evidence>
<dbReference type="KEGG" id="bsu:BSU09370"/>
<comment type="subcellular location">
    <subcellularLocation>
        <location evidence="1">Secreted</location>
        <location evidence="1">Cell wall</location>
    </subcellularLocation>
</comment>
<reference evidence="15" key="1">
    <citation type="submission" date="2020-04" db="EMBL/GenBank/DDBJ databases">
        <title>Phage recombination drives evolution of spore-forming Bacilli.</title>
        <authorList>
            <person name="Dragos A."/>
            <person name="Kovacs A.T."/>
        </authorList>
    </citation>
    <scope>NUCLEOTIDE SEQUENCE</scope>
    <source>
        <strain evidence="15">168</strain>
    </source>
</reference>
<feature type="region of interest" description="Disordered" evidence="11">
    <location>
        <begin position="137"/>
        <end position="176"/>
    </location>
</feature>
<dbReference type="SMART" id="SM00257">
    <property type="entry name" value="LysM"/>
    <property type="match status" value="5"/>
</dbReference>
<feature type="domain" description="LysM" evidence="13">
    <location>
        <begin position="240"/>
        <end position="283"/>
    </location>
</feature>
<feature type="signal peptide" evidence="12">
    <location>
        <begin position="1"/>
        <end position="26"/>
    </location>
</feature>
<dbReference type="AlphaFoldDB" id="A0A6M3Z8W6"/>
<sequence>MKKKLAAGLTASAIVGTTLVVTPAEAATIKVKSGDSLWKLAQTYNTSVAALTSANHLSTTVLSIGQTLTIPGSKSSTSSSTSSSTTKKSGSSVYTVKSGDSLWLIANEFKMTVQELKKLNGLSSDLIRAGQKLKVSGTVSSSSSSSKKSNSNKSSSSSSKSSSNKSSSSSSSTGTYKVQLGDSLWKIANKVNMSIAELKVLNNLKSDTIYVNQVLKTKSSGSDTSSKDNSSKSNQTSATTKYTVKSGDSLWKIANNYNLTVQQIRNINNLKSDVLYVGQVLKLTGKASSGSSSSSSSSSNASSGTTTTYTVKSGDSLWVIAQKFNVTAQQIREKNNLKTDVLQVGQKLVISGKASSSSSSGSSNTTSSTSAKINTMISAAKAQLGVPYRWGGTTPSGFDCSGFIYYVLNKVTSVSRLTAAGYWNTMKSVSQPAVGDFVFFSTYKAGPSHVGIYLGNGEFINANDSGVVISNMNNSYWKQRYLGAKRYF</sequence>
<keyword evidence="8" id="KW-0378">Hydrolase</keyword>
<dbReference type="InterPro" id="IPR000064">
    <property type="entry name" value="NLP_P60_dom"/>
</dbReference>
<dbReference type="FunFam" id="3.10.350.10:FF:000026">
    <property type="entry name" value="Peptidoglycan endopeptidase"/>
    <property type="match status" value="1"/>
</dbReference>
<feature type="compositionally biased region" description="Low complexity" evidence="11">
    <location>
        <begin position="140"/>
        <end position="172"/>
    </location>
</feature>
<evidence type="ECO:0000256" key="12">
    <source>
        <dbReference type="SAM" id="SignalP"/>
    </source>
</evidence>
<dbReference type="FunFam" id="3.10.350.10:FF:000011">
    <property type="entry name" value="Peptidoglycan endopeptidase LytF"/>
    <property type="match status" value="1"/>
</dbReference>
<feature type="region of interest" description="Disordered" evidence="11">
    <location>
        <begin position="218"/>
        <end position="239"/>
    </location>
</feature>
<dbReference type="OrthoDB" id="9813368at2"/>
<evidence type="ECO:0000256" key="7">
    <source>
        <dbReference type="ARBA" id="ARBA00022737"/>
    </source>
</evidence>
<dbReference type="Pfam" id="PF01476">
    <property type="entry name" value="LysM"/>
    <property type="match status" value="5"/>
</dbReference>
<dbReference type="CDD" id="cd00118">
    <property type="entry name" value="LysM"/>
    <property type="match status" value="5"/>
</dbReference>
<feature type="chain" id="PRO_5030158683" evidence="12">
    <location>
        <begin position="27"/>
        <end position="488"/>
    </location>
</feature>